<dbReference type="GO" id="GO:0000160">
    <property type="term" value="P:phosphorelay signal transduction system"/>
    <property type="evidence" value="ECO:0007669"/>
    <property type="project" value="InterPro"/>
</dbReference>
<sequence>MNAPGPVRLVVVDDQPTIRLGLRMILDHEPDLTVVGEAGDGATAVDVVRETRPDVVLLDVRMPGTDGVEATRRIRSDPDLADVRVVVLTTFDDEEYVTGALRAGAHAFLLKDADPSTLVETVHRVRRGESVLDPKVTGLVVGQWRTWGVGRDDAPSPLAEAAATLTQRERDVLVAVARGGSNQDVAAELGVGEATVKAHVHAVLRKVGCTTRTQLVAFAYESGLVVPGG</sequence>
<dbReference type="SMART" id="SM00448">
    <property type="entry name" value="REC"/>
    <property type="match status" value="1"/>
</dbReference>
<dbReference type="PRINTS" id="PR00038">
    <property type="entry name" value="HTHLUXR"/>
</dbReference>
<dbReference type="PROSITE" id="PS50043">
    <property type="entry name" value="HTH_LUXR_2"/>
    <property type="match status" value="1"/>
</dbReference>
<dbReference type="PANTHER" id="PTHR43214:SF24">
    <property type="entry name" value="TRANSCRIPTIONAL REGULATORY PROTEIN NARL-RELATED"/>
    <property type="match status" value="1"/>
</dbReference>
<name>A0A511JES0_9CELL</name>
<protein>
    <submittedName>
        <fullName evidence="8">DNA-binding response regulator</fullName>
    </submittedName>
</protein>
<dbReference type="Pfam" id="PF00072">
    <property type="entry name" value="Response_reg"/>
    <property type="match status" value="1"/>
</dbReference>
<dbReference type="SMART" id="SM00421">
    <property type="entry name" value="HTH_LUXR"/>
    <property type="match status" value="1"/>
</dbReference>
<keyword evidence="3 8" id="KW-0238">DNA-binding</keyword>
<organism evidence="8 9">
    <name type="scientific">Cellulomonas composti</name>
    <dbReference type="NCBI Taxonomy" id="266130"/>
    <lineage>
        <taxon>Bacteria</taxon>
        <taxon>Bacillati</taxon>
        <taxon>Actinomycetota</taxon>
        <taxon>Actinomycetes</taxon>
        <taxon>Micrococcales</taxon>
        <taxon>Cellulomonadaceae</taxon>
        <taxon>Cellulomonas</taxon>
    </lineage>
</organism>
<evidence type="ECO:0000256" key="2">
    <source>
        <dbReference type="ARBA" id="ARBA00023015"/>
    </source>
</evidence>
<evidence type="ECO:0000313" key="8">
    <source>
        <dbReference type="EMBL" id="GEL96426.1"/>
    </source>
</evidence>
<proteinExistence type="predicted"/>
<dbReference type="Pfam" id="PF00196">
    <property type="entry name" value="GerE"/>
    <property type="match status" value="1"/>
</dbReference>
<keyword evidence="4" id="KW-0804">Transcription</keyword>
<keyword evidence="9" id="KW-1185">Reference proteome</keyword>
<feature type="domain" description="Response regulatory" evidence="7">
    <location>
        <begin position="8"/>
        <end position="126"/>
    </location>
</feature>
<evidence type="ECO:0000259" key="6">
    <source>
        <dbReference type="PROSITE" id="PS50043"/>
    </source>
</evidence>
<evidence type="ECO:0000256" key="3">
    <source>
        <dbReference type="ARBA" id="ARBA00023125"/>
    </source>
</evidence>
<keyword evidence="1 5" id="KW-0597">Phosphoprotein</keyword>
<dbReference type="InterPro" id="IPR001789">
    <property type="entry name" value="Sig_transdc_resp-reg_receiver"/>
</dbReference>
<accession>A0A511JES0</accession>
<dbReference type="SUPFAM" id="SSF46894">
    <property type="entry name" value="C-terminal effector domain of the bipartite response regulators"/>
    <property type="match status" value="1"/>
</dbReference>
<gene>
    <name evidence="8" type="ORF">CCO02nite_30840</name>
</gene>
<dbReference type="GO" id="GO:0003677">
    <property type="term" value="F:DNA binding"/>
    <property type="evidence" value="ECO:0007669"/>
    <property type="project" value="UniProtKB-KW"/>
</dbReference>
<feature type="domain" description="HTH luxR-type" evidence="6">
    <location>
        <begin position="158"/>
        <end position="223"/>
    </location>
</feature>
<dbReference type="RefSeq" id="WP_222593220.1">
    <property type="nucleotide sequence ID" value="NZ_BJWG01000022.1"/>
</dbReference>
<dbReference type="InterPro" id="IPR000792">
    <property type="entry name" value="Tscrpt_reg_LuxR_C"/>
</dbReference>
<dbReference type="CDD" id="cd17535">
    <property type="entry name" value="REC_NarL-like"/>
    <property type="match status" value="1"/>
</dbReference>
<dbReference type="InterPro" id="IPR058245">
    <property type="entry name" value="NreC/VraR/RcsB-like_REC"/>
</dbReference>
<dbReference type="PROSITE" id="PS00622">
    <property type="entry name" value="HTH_LUXR_1"/>
    <property type="match status" value="1"/>
</dbReference>
<dbReference type="PROSITE" id="PS50110">
    <property type="entry name" value="RESPONSE_REGULATORY"/>
    <property type="match status" value="1"/>
</dbReference>
<evidence type="ECO:0000256" key="5">
    <source>
        <dbReference type="PROSITE-ProRule" id="PRU00169"/>
    </source>
</evidence>
<dbReference type="InterPro" id="IPR011006">
    <property type="entry name" value="CheY-like_superfamily"/>
</dbReference>
<comment type="caution">
    <text evidence="8">The sequence shown here is derived from an EMBL/GenBank/DDBJ whole genome shotgun (WGS) entry which is preliminary data.</text>
</comment>
<dbReference type="CDD" id="cd06170">
    <property type="entry name" value="LuxR_C_like"/>
    <property type="match status" value="1"/>
</dbReference>
<evidence type="ECO:0000313" key="9">
    <source>
        <dbReference type="Proteomes" id="UP000321720"/>
    </source>
</evidence>
<dbReference type="Gene3D" id="3.40.50.2300">
    <property type="match status" value="1"/>
</dbReference>
<feature type="modified residue" description="4-aspartylphosphate" evidence="5">
    <location>
        <position position="59"/>
    </location>
</feature>
<dbReference type="InterPro" id="IPR016032">
    <property type="entry name" value="Sig_transdc_resp-reg_C-effctor"/>
</dbReference>
<keyword evidence="2" id="KW-0805">Transcription regulation</keyword>
<dbReference type="InterPro" id="IPR039420">
    <property type="entry name" value="WalR-like"/>
</dbReference>
<evidence type="ECO:0000256" key="1">
    <source>
        <dbReference type="ARBA" id="ARBA00022553"/>
    </source>
</evidence>
<dbReference type="GO" id="GO:0006355">
    <property type="term" value="P:regulation of DNA-templated transcription"/>
    <property type="evidence" value="ECO:0007669"/>
    <property type="project" value="InterPro"/>
</dbReference>
<dbReference type="PANTHER" id="PTHR43214">
    <property type="entry name" value="TWO-COMPONENT RESPONSE REGULATOR"/>
    <property type="match status" value="1"/>
</dbReference>
<dbReference type="EMBL" id="BJWG01000022">
    <property type="protein sequence ID" value="GEL96426.1"/>
    <property type="molecule type" value="Genomic_DNA"/>
</dbReference>
<evidence type="ECO:0000259" key="7">
    <source>
        <dbReference type="PROSITE" id="PS50110"/>
    </source>
</evidence>
<dbReference type="Proteomes" id="UP000321720">
    <property type="component" value="Unassembled WGS sequence"/>
</dbReference>
<reference evidence="8 9" key="1">
    <citation type="submission" date="2019-07" db="EMBL/GenBank/DDBJ databases">
        <title>Whole genome shotgun sequence of Cellulomonas composti NBRC 100758.</title>
        <authorList>
            <person name="Hosoyama A."/>
            <person name="Uohara A."/>
            <person name="Ohji S."/>
            <person name="Ichikawa N."/>
        </authorList>
    </citation>
    <scope>NUCLEOTIDE SEQUENCE [LARGE SCALE GENOMIC DNA]</scope>
    <source>
        <strain evidence="8 9">NBRC 100758</strain>
    </source>
</reference>
<evidence type="ECO:0000256" key="4">
    <source>
        <dbReference type="ARBA" id="ARBA00023163"/>
    </source>
</evidence>
<dbReference type="SUPFAM" id="SSF52172">
    <property type="entry name" value="CheY-like"/>
    <property type="match status" value="1"/>
</dbReference>
<dbReference type="AlphaFoldDB" id="A0A511JES0"/>